<dbReference type="EMBL" id="NOIG01000001">
    <property type="protein sequence ID" value="OYD52107.1"/>
    <property type="molecule type" value="Genomic_DNA"/>
</dbReference>
<dbReference type="Pfam" id="PF00534">
    <property type="entry name" value="Glycos_transf_1"/>
    <property type="match status" value="1"/>
</dbReference>
<dbReference type="Proteomes" id="UP000215441">
    <property type="component" value="Unassembled WGS sequence"/>
</dbReference>
<dbReference type="Pfam" id="PF13579">
    <property type="entry name" value="Glyco_trans_4_4"/>
    <property type="match status" value="1"/>
</dbReference>
<organism evidence="5 6">
    <name type="scientific">Acidovorax kalamii</name>
    <dbReference type="NCBI Taxonomy" id="2004485"/>
    <lineage>
        <taxon>Bacteria</taxon>
        <taxon>Pseudomonadati</taxon>
        <taxon>Pseudomonadota</taxon>
        <taxon>Betaproteobacteria</taxon>
        <taxon>Burkholderiales</taxon>
        <taxon>Comamonadaceae</taxon>
        <taxon>Acidovorax</taxon>
    </lineage>
</organism>
<evidence type="ECO:0000256" key="2">
    <source>
        <dbReference type="ARBA" id="ARBA00022679"/>
    </source>
</evidence>
<feature type="domain" description="Glycosyl transferase family 1" evidence="3">
    <location>
        <begin position="180"/>
        <end position="343"/>
    </location>
</feature>
<protein>
    <submittedName>
        <fullName evidence="5">Glycosyl transferase</fullName>
    </submittedName>
</protein>
<gene>
    <name evidence="5" type="ORF">CBY09_01040</name>
</gene>
<accession>A0A235EU54</accession>
<keyword evidence="6" id="KW-1185">Reference proteome</keyword>
<evidence type="ECO:0000313" key="6">
    <source>
        <dbReference type="Proteomes" id="UP000215441"/>
    </source>
</evidence>
<feature type="domain" description="Glycosyltransferase subfamily 4-like N-terminal" evidence="4">
    <location>
        <begin position="22"/>
        <end position="166"/>
    </location>
</feature>
<dbReference type="CDD" id="cd03794">
    <property type="entry name" value="GT4_WbuB-like"/>
    <property type="match status" value="1"/>
</dbReference>
<dbReference type="PANTHER" id="PTHR12526">
    <property type="entry name" value="GLYCOSYLTRANSFERASE"/>
    <property type="match status" value="1"/>
</dbReference>
<name>A0A235EU54_9BURK</name>
<comment type="caution">
    <text evidence="5">The sequence shown here is derived from an EMBL/GenBank/DDBJ whole genome shotgun (WGS) entry which is preliminary data.</text>
</comment>
<sequence>MKIAHLTSAHPRSDVRIFVKECRSLARHGHAVSLVVADGRGDEARDGVAVMDVGRSEGRVERILKVTRRVYRKAVELDADVYHLHDPELLPVGLKLKRRGKTVVFDAHEDVPKQILGKHYLYPWVRRILSWGFAHFEHYACRRFDGVVTATPYIRDKFLAINPRSVDINNFPMIGELENAVSWQDKANEVCYVGSIAQIRGIKELVRALESTQTPTRLNLVGGFAEARVETEVRTYPGWSRVHALGVQDRLGVRDVLGRSVAGLVTLHPAPNYLDALPIKMFEYMSAGIPVIASNFDLWRTIVQESQCGLCVDPLNPAAIASAIDYLINHRQEAEKMGRNGRQAVLSRYNWAREEIKLIEFYDRFPSA</sequence>
<dbReference type="Gene3D" id="3.40.50.2000">
    <property type="entry name" value="Glycogen Phosphorylase B"/>
    <property type="match status" value="2"/>
</dbReference>
<evidence type="ECO:0000313" key="5">
    <source>
        <dbReference type="EMBL" id="OYD52107.1"/>
    </source>
</evidence>
<evidence type="ECO:0000256" key="1">
    <source>
        <dbReference type="ARBA" id="ARBA00022676"/>
    </source>
</evidence>
<dbReference type="InterPro" id="IPR028098">
    <property type="entry name" value="Glyco_trans_4-like_N"/>
</dbReference>
<dbReference type="OrthoDB" id="9815351at2"/>
<dbReference type="SUPFAM" id="SSF53756">
    <property type="entry name" value="UDP-Glycosyltransferase/glycogen phosphorylase"/>
    <property type="match status" value="1"/>
</dbReference>
<dbReference type="PANTHER" id="PTHR12526:SF629">
    <property type="entry name" value="TEICHURONIC ACID BIOSYNTHESIS GLYCOSYLTRANSFERASE TUAH-RELATED"/>
    <property type="match status" value="1"/>
</dbReference>
<keyword evidence="2 5" id="KW-0808">Transferase</keyword>
<dbReference type="RefSeq" id="WP_094285508.1">
    <property type="nucleotide sequence ID" value="NZ_NOIG01000001.1"/>
</dbReference>
<dbReference type="AlphaFoldDB" id="A0A235EU54"/>
<keyword evidence="1" id="KW-0328">Glycosyltransferase</keyword>
<dbReference type="GO" id="GO:0016757">
    <property type="term" value="F:glycosyltransferase activity"/>
    <property type="evidence" value="ECO:0007669"/>
    <property type="project" value="UniProtKB-KW"/>
</dbReference>
<evidence type="ECO:0000259" key="4">
    <source>
        <dbReference type="Pfam" id="PF13579"/>
    </source>
</evidence>
<evidence type="ECO:0000259" key="3">
    <source>
        <dbReference type="Pfam" id="PF00534"/>
    </source>
</evidence>
<reference evidence="5 6" key="1">
    <citation type="submission" date="2017-07" db="EMBL/GenBank/DDBJ databases">
        <title>Acidovorax KNDSW TSA 6 genome sequence and assembly.</title>
        <authorList>
            <person name="Mayilraj S."/>
        </authorList>
    </citation>
    <scope>NUCLEOTIDE SEQUENCE [LARGE SCALE GENOMIC DNA]</scope>
    <source>
        <strain evidence="5 6">KNDSW-TSA6</strain>
    </source>
</reference>
<dbReference type="InterPro" id="IPR001296">
    <property type="entry name" value="Glyco_trans_1"/>
</dbReference>
<proteinExistence type="predicted"/>